<dbReference type="InterPro" id="IPR012975">
    <property type="entry name" value="NOPS"/>
</dbReference>
<evidence type="ECO:0000256" key="4">
    <source>
        <dbReference type="SAM" id="MobiDB-lite"/>
    </source>
</evidence>
<dbReference type="InterPro" id="IPR012677">
    <property type="entry name" value="Nucleotide-bd_a/b_plait_sf"/>
</dbReference>
<dbReference type="RefSeq" id="XP_002738055.1">
    <property type="nucleotide sequence ID" value="XM_002738009.2"/>
</dbReference>
<dbReference type="PROSITE" id="PS50102">
    <property type="entry name" value="RRM"/>
    <property type="match status" value="2"/>
</dbReference>
<accession>A0ABM0GV88</accession>
<feature type="region of interest" description="Disordered" evidence="4">
    <location>
        <begin position="330"/>
        <end position="365"/>
    </location>
</feature>
<feature type="compositionally biased region" description="Polar residues" evidence="4">
    <location>
        <begin position="447"/>
        <end position="468"/>
    </location>
</feature>
<dbReference type="GeneID" id="100371475"/>
<dbReference type="Gene3D" id="6.10.250.1170">
    <property type="match status" value="1"/>
</dbReference>
<dbReference type="SUPFAM" id="SSF54928">
    <property type="entry name" value="RNA-binding domain, RBD"/>
    <property type="match status" value="1"/>
</dbReference>
<dbReference type="Pfam" id="PF08075">
    <property type="entry name" value="NOPS"/>
    <property type="match status" value="1"/>
</dbReference>
<dbReference type="Proteomes" id="UP000694865">
    <property type="component" value="Unplaced"/>
</dbReference>
<dbReference type="SMART" id="SM00360">
    <property type="entry name" value="RRM"/>
    <property type="match status" value="2"/>
</dbReference>
<reference evidence="7" key="1">
    <citation type="submission" date="2025-08" db="UniProtKB">
        <authorList>
            <consortium name="RefSeq"/>
        </authorList>
    </citation>
    <scope>IDENTIFICATION</scope>
    <source>
        <tissue evidence="7">Testes</tissue>
    </source>
</reference>
<feature type="domain" description="RRM" evidence="5">
    <location>
        <begin position="147"/>
        <end position="228"/>
    </location>
</feature>
<keyword evidence="6" id="KW-1185">Reference proteome</keyword>
<dbReference type="PANTHER" id="PTHR23189">
    <property type="entry name" value="RNA RECOGNITION MOTIF-CONTAINING"/>
    <property type="match status" value="1"/>
</dbReference>
<evidence type="ECO:0000259" key="5">
    <source>
        <dbReference type="PROSITE" id="PS50102"/>
    </source>
</evidence>
<sequence>MSYSKQMPGQGNKHNQGGSSNHKGGNMDRNKGKHARPHQKQEQPVVDESLPSDVGGEDNPVQQKVEKKFSGRCRLFVGNLTNDTDEEEFKKMFKKYGDVSEVYLNKERGFGFIRLDTRLNAEMAKSELDGSTRRGRVLRVRFATHGAALRIRNLHPVVSNELLEQAFSQFGVIERAVVIVDDRGRPTGDGIVEFSRKPGAQNALKRCKEGCFVLTTTPKPIIVEPLDQKDEEDGLPEKNVQKNATYHKEREGIPRFAAPGSFEYEWSCKWKQQYEYEQEQLELLKKQQMDGRDKLDCEMESAAGERQAMLMRQDLMRRQEELRRLEENRRDMERRRQEEFKMREEQRRREMAAKQEDMMRRRDSDLRMQQESLMRRRPDDMVLQRDQALQQDDMKRQMFLQSRSMGYNKQEALRNMGGGGSVGGNNSGGSASGAGGGGNSSGGPQSLMGSQRGLNNSGSPASLMSVQSPLGGPRQSRFDQPPRQGPSPLVSRSGPSGPMGGGNNGPRGGIDDMQGRRSFDRMDMDRRGPMDRQDDFASKRMRHY</sequence>
<feature type="compositionally biased region" description="Polar residues" evidence="4">
    <location>
        <begin position="1"/>
        <end position="23"/>
    </location>
</feature>
<protein>
    <submittedName>
        <fullName evidence="7">Splicing factor, proline- and glutamine-rich-like isoform X1</fullName>
    </submittedName>
</protein>
<organism evidence="6 7">
    <name type="scientific">Saccoglossus kowalevskii</name>
    <name type="common">Acorn worm</name>
    <dbReference type="NCBI Taxonomy" id="10224"/>
    <lineage>
        <taxon>Eukaryota</taxon>
        <taxon>Metazoa</taxon>
        <taxon>Hemichordata</taxon>
        <taxon>Enteropneusta</taxon>
        <taxon>Harrimaniidae</taxon>
        <taxon>Saccoglossus</taxon>
    </lineage>
</organism>
<name>A0ABM0GV88_SACKO</name>
<feature type="region of interest" description="Disordered" evidence="4">
    <location>
        <begin position="1"/>
        <end position="63"/>
    </location>
</feature>
<evidence type="ECO:0000313" key="7">
    <source>
        <dbReference type="RefSeq" id="XP_002738055.1"/>
    </source>
</evidence>
<dbReference type="InterPro" id="IPR000504">
    <property type="entry name" value="RRM_dom"/>
</dbReference>
<keyword evidence="2 3" id="KW-0694">RNA-binding</keyword>
<dbReference type="InterPro" id="IPR035979">
    <property type="entry name" value="RBD_domain_sf"/>
</dbReference>
<keyword evidence="1" id="KW-0677">Repeat</keyword>
<dbReference type="CDD" id="cd12931">
    <property type="entry name" value="eNOPS_SF"/>
    <property type="match status" value="1"/>
</dbReference>
<proteinExistence type="predicted"/>
<evidence type="ECO:0000256" key="3">
    <source>
        <dbReference type="PROSITE-ProRule" id="PRU00176"/>
    </source>
</evidence>
<feature type="region of interest" description="Disordered" evidence="4">
    <location>
        <begin position="412"/>
        <end position="544"/>
    </location>
</feature>
<feature type="compositionally biased region" description="Basic and acidic residues" evidence="4">
    <location>
        <begin position="509"/>
        <end position="538"/>
    </location>
</feature>
<dbReference type="Gene3D" id="3.30.70.330">
    <property type="match status" value="2"/>
</dbReference>
<dbReference type="CDD" id="cd12333">
    <property type="entry name" value="RRM2_p54nrb_like"/>
    <property type="match status" value="1"/>
</dbReference>
<evidence type="ECO:0000256" key="2">
    <source>
        <dbReference type="ARBA" id="ARBA00022884"/>
    </source>
</evidence>
<dbReference type="Pfam" id="PF00076">
    <property type="entry name" value="RRM_1"/>
    <property type="match status" value="2"/>
</dbReference>
<evidence type="ECO:0000256" key="1">
    <source>
        <dbReference type="ARBA" id="ARBA00022737"/>
    </source>
</evidence>
<dbReference type="CDD" id="cd12332">
    <property type="entry name" value="RRM1_p54nrb_like"/>
    <property type="match status" value="1"/>
</dbReference>
<evidence type="ECO:0000313" key="6">
    <source>
        <dbReference type="Proteomes" id="UP000694865"/>
    </source>
</evidence>
<feature type="compositionally biased region" description="Gly residues" evidence="4">
    <location>
        <begin position="416"/>
        <end position="441"/>
    </location>
</feature>
<feature type="domain" description="RRM" evidence="5">
    <location>
        <begin position="73"/>
        <end position="145"/>
    </location>
</feature>
<gene>
    <name evidence="7" type="primary">LOC100371475</name>
</gene>
<feature type="compositionally biased region" description="Gly residues" evidence="4">
    <location>
        <begin position="497"/>
        <end position="508"/>
    </location>
</feature>